<feature type="compositionally biased region" description="Low complexity" evidence="1">
    <location>
        <begin position="121"/>
        <end position="132"/>
    </location>
</feature>
<dbReference type="EMBL" id="JAVRQI010000010">
    <property type="protein sequence ID" value="MDT1062946.1"/>
    <property type="molecule type" value="Genomic_DNA"/>
</dbReference>
<protein>
    <recommendedName>
        <fullName evidence="5">Lipoprotein</fullName>
    </recommendedName>
</protein>
<evidence type="ECO:0008006" key="5">
    <source>
        <dbReference type="Google" id="ProtNLM"/>
    </source>
</evidence>
<evidence type="ECO:0000256" key="1">
    <source>
        <dbReference type="SAM" id="MobiDB-lite"/>
    </source>
</evidence>
<sequence length="143" mass="14135">MLSMNLTGKFSKHSYTGMGLALLSCAMLAACATTEEKTEANPDHLVVNVADGNLTGSFNPAGFDDEVVKQALAANCVGGKVATYSSTPADDGLTSFTATCDGGTKQATGTFTYQRASTAPAADTAAAAPSGSSSGGSSGGGSY</sequence>
<feature type="region of interest" description="Disordered" evidence="1">
    <location>
        <begin position="121"/>
        <end position="143"/>
    </location>
</feature>
<evidence type="ECO:0000313" key="3">
    <source>
        <dbReference type="EMBL" id="MDT1062946.1"/>
    </source>
</evidence>
<keyword evidence="2" id="KW-0732">Signal</keyword>
<comment type="caution">
    <text evidence="3">The sequence shown here is derived from an EMBL/GenBank/DDBJ whole genome shotgun (WGS) entry which is preliminary data.</text>
</comment>
<accession>A0ABU3EFQ9</accession>
<dbReference type="Proteomes" id="UP001251085">
    <property type="component" value="Unassembled WGS sequence"/>
</dbReference>
<organism evidence="3 4">
    <name type="scientific">Paracoccus broussonetiae</name>
    <dbReference type="NCBI Taxonomy" id="3075834"/>
    <lineage>
        <taxon>Bacteria</taxon>
        <taxon>Pseudomonadati</taxon>
        <taxon>Pseudomonadota</taxon>
        <taxon>Alphaproteobacteria</taxon>
        <taxon>Rhodobacterales</taxon>
        <taxon>Paracoccaceae</taxon>
        <taxon>Paracoccus</taxon>
    </lineage>
</organism>
<reference evidence="4" key="1">
    <citation type="submission" date="2023-07" db="EMBL/GenBank/DDBJ databases">
        <title>Characterization of two Paracoccaceae strains isolated from Phycosphere and proposal of Xinfangfangia lacusdiani sp. nov.</title>
        <authorList>
            <person name="Deng Y."/>
            <person name="Zhang Y.Q."/>
        </authorList>
    </citation>
    <scope>NUCLEOTIDE SEQUENCE [LARGE SCALE GENOMIC DNA]</scope>
    <source>
        <strain evidence="4">CPCC 101403</strain>
    </source>
</reference>
<feature type="signal peptide" evidence="2">
    <location>
        <begin position="1"/>
        <end position="29"/>
    </location>
</feature>
<feature type="chain" id="PRO_5045253316" description="Lipoprotein" evidence="2">
    <location>
        <begin position="30"/>
        <end position="143"/>
    </location>
</feature>
<feature type="compositionally biased region" description="Gly residues" evidence="1">
    <location>
        <begin position="133"/>
        <end position="143"/>
    </location>
</feature>
<proteinExistence type="predicted"/>
<name>A0ABU3EFQ9_9RHOB</name>
<gene>
    <name evidence="3" type="ORF">RM190_13790</name>
</gene>
<evidence type="ECO:0000313" key="4">
    <source>
        <dbReference type="Proteomes" id="UP001251085"/>
    </source>
</evidence>
<keyword evidence="4" id="KW-1185">Reference proteome</keyword>
<evidence type="ECO:0000256" key="2">
    <source>
        <dbReference type="SAM" id="SignalP"/>
    </source>
</evidence>